<gene>
    <name evidence="1" type="ORF">SAMN05444008_10716</name>
</gene>
<sequence>MIRKPVKLRVFLLQKLPAAYFSGLRVVSATETVAAVSVPYKWFTQNPFRSTYFACLAMGAELSTGILAMAQTWGRNPPISMLVTGVESRFYKKVTGITLFTCSEGSQVKQAVVAAHTTGLAQTVKVRSEGKSEKGELVAEFWFEWSFKAKSTAT</sequence>
<dbReference type="InterPro" id="IPR029069">
    <property type="entry name" value="HotDog_dom_sf"/>
</dbReference>
<dbReference type="EMBL" id="FQUO01000007">
    <property type="protein sequence ID" value="SHF33959.1"/>
    <property type="molecule type" value="Genomic_DNA"/>
</dbReference>
<dbReference type="Gene3D" id="3.10.129.10">
    <property type="entry name" value="Hotdog Thioesterase"/>
    <property type="match status" value="1"/>
</dbReference>
<organism evidence="1 2">
    <name type="scientific">Cnuella takakiae</name>
    <dbReference type="NCBI Taxonomy" id="1302690"/>
    <lineage>
        <taxon>Bacteria</taxon>
        <taxon>Pseudomonadati</taxon>
        <taxon>Bacteroidota</taxon>
        <taxon>Chitinophagia</taxon>
        <taxon>Chitinophagales</taxon>
        <taxon>Chitinophagaceae</taxon>
        <taxon>Cnuella</taxon>
    </lineage>
</organism>
<evidence type="ECO:0000313" key="1">
    <source>
        <dbReference type="EMBL" id="SHF33959.1"/>
    </source>
</evidence>
<accession>A0A1M5AUN7</accession>
<dbReference type="OrthoDB" id="9153186at2"/>
<dbReference type="SUPFAM" id="SSF54637">
    <property type="entry name" value="Thioesterase/thiol ester dehydrase-isomerase"/>
    <property type="match status" value="1"/>
</dbReference>
<protein>
    <recommendedName>
        <fullName evidence="3">Acyl-coenzyme A thioesterase PaaI, contains HGG motif</fullName>
    </recommendedName>
</protein>
<dbReference type="STRING" id="1302690.BUE76_16075"/>
<evidence type="ECO:0008006" key="3">
    <source>
        <dbReference type="Google" id="ProtNLM"/>
    </source>
</evidence>
<dbReference type="AlphaFoldDB" id="A0A1M5AUN7"/>
<proteinExistence type="predicted"/>
<reference evidence="1 2" key="1">
    <citation type="submission" date="2016-11" db="EMBL/GenBank/DDBJ databases">
        <authorList>
            <person name="Jaros S."/>
            <person name="Januszkiewicz K."/>
            <person name="Wedrychowicz H."/>
        </authorList>
    </citation>
    <scope>NUCLEOTIDE SEQUENCE [LARGE SCALE GENOMIC DNA]</scope>
    <source>
        <strain evidence="1 2">DSM 26897</strain>
    </source>
</reference>
<name>A0A1M5AUN7_9BACT</name>
<keyword evidence="2" id="KW-1185">Reference proteome</keyword>
<evidence type="ECO:0000313" key="2">
    <source>
        <dbReference type="Proteomes" id="UP000184368"/>
    </source>
</evidence>
<dbReference type="Proteomes" id="UP000184368">
    <property type="component" value="Unassembled WGS sequence"/>
</dbReference>